<accession>A0A5A7PVN2</accession>
<keyword evidence="3" id="KW-0067">ATP-binding</keyword>
<keyword evidence="2" id="KW-0812">Transmembrane</keyword>
<dbReference type="GO" id="GO:0004386">
    <property type="term" value="F:helicase activity"/>
    <property type="evidence" value="ECO:0007669"/>
    <property type="project" value="UniProtKB-KW"/>
</dbReference>
<evidence type="ECO:0000256" key="2">
    <source>
        <dbReference type="SAM" id="Phobius"/>
    </source>
</evidence>
<feature type="transmembrane region" description="Helical" evidence="2">
    <location>
        <begin position="7"/>
        <end position="25"/>
    </location>
</feature>
<keyword evidence="2" id="KW-1133">Transmembrane helix</keyword>
<keyword evidence="3" id="KW-0347">Helicase</keyword>
<evidence type="ECO:0000313" key="3">
    <source>
        <dbReference type="EMBL" id="GER36187.1"/>
    </source>
</evidence>
<keyword evidence="4" id="KW-1185">Reference proteome</keyword>
<feature type="region of interest" description="Disordered" evidence="1">
    <location>
        <begin position="73"/>
        <end position="134"/>
    </location>
</feature>
<comment type="caution">
    <text evidence="3">The sequence shown here is derived from an EMBL/GenBank/DDBJ whole genome shotgun (WGS) entry which is preliminary data.</text>
</comment>
<evidence type="ECO:0000256" key="1">
    <source>
        <dbReference type="SAM" id="MobiDB-lite"/>
    </source>
</evidence>
<gene>
    <name evidence="3" type="ORF">STAS_12517</name>
</gene>
<feature type="compositionally biased region" description="Low complexity" evidence="1">
    <location>
        <begin position="93"/>
        <end position="104"/>
    </location>
</feature>
<keyword evidence="2" id="KW-0472">Membrane</keyword>
<name>A0A5A7PVN2_STRAF</name>
<feature type="compositionally biased region" description="Pro residues" evidence="1">
    <location>
        <begin position="73"/>
        <end position="89"/>
    </location>
</feature>
<reference evidence="4" key="1">
    <citation type="journal article" date="2019" name="Curr. Biol.">
        <title>Genome Sequence of Striga asiatica Provides Insight into the Evolution of Plant Parasitism.</title>
        <authorList>
            <person name="Yoshida S."/>
            <person name="Kim S."/>
            <person name="Wafula E.K."/>
            <person name="Tanskanen J."/>
            <person name="Kim Y.M."/>
            <person name="Honaas L."/>
            <person name="Yang Z."/>
            <person name="Spallek T."/>
            <person name="Conn C.E."/>
            <person name="Ichihashi Y."/>
            <person name="Cheong K."/>
            <person name="Cui S."/>
            <person name="Der J.P."/>
            <person name="Gundlach H."/>
            <person name="Jiao Y."/>
            <person name="Hori C."/>
            <person name="Ishida J.K."/>
            <person name="Kasahara H."/>
            <person name="Kiba T."/>
            <person name="Kim M.S."/>
            <person name="Koo N."/>
            <person name="Laohavisit A."/>
            <person name="Lee Y.H."/>
            <person name="Lumba S."/>
            <person name="McCourt P."/>
            <person name="Mortimer J.C."/>
            <person name="Mutuku J.M."/>
            <person name="Nomura T."/>
            <person name="Sasaki-Sekimoto Y."/>
            <person name="Seto Y."/>
            <person name="Wang Y."/>
            <person name="Wakatake T."/>
            <person name="Sakakibara H."/>
            <person name="Demura T."/>
            <person name="Yamaguchi S."/>
            <person name="Yoneyama K."/>
            <person name="Manabe R.I."/>
            <person name="Nelson D.C."/>
            <person name="Schulman A.H."/>
            <person name="Timko M.P."/>
            <person name="dePamphilis C.W."/>
            <person name="Choi D."/>
            <person name="Shirasu K."/>
        </authorList>
    </citation>
    <scope>NUCLEOTIDE SEQUENCE [LARGE SCALE GENOMIC DNA]</scope>
    <source>
        <strain evidence="4">cv. UVA1</strain>
    </source>
</reference>
<dbReference type="OrthoDB" id="777504at2759"/>
<dbReference type="AlphaFoldDB" id="A0A5A7PVN2"/>
<dbReference type="EMBL" id="BKCP01005073">
    <property type="protein sequence ID" value="GER36187.1"/>
    <property type="molecule type" value="Genomic_DNA"/>
</dbReference>
<dbReference type="Proteomes" id="UP000325081">
    <property type="component" value="Unassembled WGS sequence"/>
</dbReference>
<organism evidence="3 4">
    <name type="scientific">Striga asiatica</name>
    <name type="common">Asiatic witchweed</name>
    <name type="synonym">Buchnera asiatica</name>
    <dbReference type="NCBI Taxonomy" id="4170"/>
    <lineage>
        <taxon>Eukaryota</taxon>
        <taxon>Viridiplantae</taxon>
        <taxon>Streptophyta</taxon>
        <taxon>Embryophyta</taxon>
        <taxon>Tracheophyta</taxon>
        <taxon>Spermatophyta</taxon>
        <taxon>Magnoliopsida</taxon>
        <taxon>eudicotyledons</taxon>
        <taxon>Gunneridae</taxon>
        <taxon>Pentapetalae</taxon>
        <taxon>asterids</taxon>
        <taxon>lamiids</taxon>
        <taxon>Lamiales</taxon>
        <taxon>Orobanchaceae</taxon>
        <taxon>Buchnereae</taxon>
        <taxon>Striga</taxon>
    </lineage>
</organism>
<keyword evidence="3" id="KW-0547">Nucleotide-binding</keyword>
<evidence type="ECO:0000313" key="4">
    <source>
        <dbReference type="Proteomes" id="UP000325081"/>
    </source>
</evidence>
<sequence>MEMQRLYYCVMVMFGLVLGFIIPSINAQMTGPGPAPSPSSDGNFSSRVVYDNLVLDIDIAGVAIDQGIAYPRPNPFQNPFPPPWSPPPTHCLNNNPNGSGKNPSFDVMTQADSSTNLLDFPNAKSLPPVSGAEN</sequence>
<proteinExistence type="predicted"/>
<protein>
    <submittedName>
        <fullName evidence="3">ATP-dependent RNA helicase DED1</fullName>
    </submittedName>
</protein>
<keyword evidence="3" id="KW-0378">Hydrolase</keyword>